<dbReference type="Gene3D" id="1.10.287.1060">
    <property type="entry name" value="ESAT-6-like"/>
    <property type="match status" value="1"/>
</dbReference>
<evidence type="ECO:0000313" key="3">
    <source>
        <dbReference type="Proteomes" id="UP000258522"/>
    </source>
</evidence>
<dbReference type="Proteomes" id="UP000258522">
    <property type="component" value="Unassembled WGS sequence"/>
</dbReference>
<protein>
    <recommendedName>
        <fullName evidence="1">ESAT-6-like protein</fullName>
    </recommendedName>
</protein>
<name>A0A3E1HE10_9MYCO</name>
<comment type="caution">
    <text evidence="2">The sequence shown here is derived from an EMBL/GenBank/DDBJ whole genome shotgun (WGS) entry which is preliminary data.</text>
</comment>
<dbReference type="AlphaFoldDB" id="A0A3E1HE10"/>
<gene>
    <name evidence="2" type="primary">esxH</name>
    <name evidence="2" type="ORF">MUBE_12600</name>
</gene>
<proteinExistence type="inferred from homology"/>
<keyword evidence="3" id="KW-1185">Reference proteome</keyword>
<reference evidence="2 3" key="1">
    <citation type="submission" date="2018-07" db="EMBL/GenBank/DDBJ databases">
        <title>Whole genome sequence of Mycobacterium uberis.</title>
        <authorList>
            <person name="Benjak A."/>
        </authorList>
    </citation>
    <scope>NUCLEOTIDE SEQUENCE [LARGE SCALE GENOMIC DNA]</scope>
    <source>
        <strain evidence="2 3">Jura</strain>
    </source>
</reference>
<dbReference type="InterPro" id="IPR036689">
    <property type="entry name" value="ESAT-6-like_sf"/>
</dbReference>
<comment type="similarity">
    <text evidence="1">Belongs to the WXG100 family.</text>
</comment>
<dbReference type="RefSeq" id="WP_116540781.1">
    <property type="nucleotide sequence ID" value="NZ_QAYL01000025.1"/>
</dbReference>
<sequence>MSQIMYNYSAMLTHAGNMSAYAATLQGLGTDISAERAALQAGWQGETGMTYQAWQVQWSQALENMVHAYQSMASTHQNNILTMLARDQNEAAKWGG</sequence>
<dbReference type="Pfam" id="PF06013">
    <property type="entry name" value="WXG100"/>
    <property type="match status" value="1"/>
</dbReference>
<evidence type="ECO:0000313" key="2">
    <source>
        <dbReference type="EMBL" id="RFD24718.1"/>
    </source>
</evidence>
<dbReference type="EMBL" id="QAYL01000025">
    <property type="protein sequence ID" value="RFD24718.1"/>
    <property type="molecule type" value="Genomic_DNA"/>
</dbReference>
<dbReference type="NCBIfam" id="TIGR03930">
    <property type="entry name" value="WXG100_ESAT6"/>
    <property type="match status" value="1"/>
</dbReference>
<dbReference type="OrthoDB" id="4738087at2"/>
<accession>A0A3E1HE10</accession>
<organism evidence="2 3">
    <name type="scientific">Mycobacterium uberis</name>
    <dbReference type="NCBI Taxonomy" id="2162698"/>
    <lineage>
        <taxon>Bacteria</taxon>
        <taxon>Bacillati</taxon>
        <taxon>Actinomycetota</taxon>
        <taxon>Actinomycetes</taxon>
        <taxon>Mycobacteriales</taxon>
        <taxon>Mycobacteriaceae</taxon>
        <taxon>Mycobacterium</taxon>
    </lineage>
</organism>
<evidence type="ECO:0000256" key="1">
    <source>
        <dbReference type="RuleBase" id="RU362001"/>
    </source>
</evidence>
<dbReference type="SUPFAM" id="SSF140453">
    <property type="entry name" value="EsxAB dimer-like"/>
    <property type="match status" value="1"/>
</dbReference>
<dbReference type="InterPro" id="IPR010310">
    <property type="entry name" value="T7SS_ESAT-6-like"/>
</dbReference>